<organism evidence="2 3">
    <name type="scientific">Oesophagostomum dentatum</name>
    <name type="common">Nodular worm</name>
    <dbReference type="NCBI Taxonomy" id="61180"/>
    <lineage>
        <taxon>Eukaryota</taxon>
        <taxon>Metazoa</taxon>
        <taxon>Ecdysozoa</taxon>
        <taxon>Nematoda</taxon>
        <taxon>Chromadorea</taxon>
        <taxon>Rhabditida</taxon>
        <taxon>Rhabditina</taxon>
        <taxon>Rhabditomorpha</taxon>
        <taxon>Strongyloidea</taxon>
        <taxon>Strongylidae</taxon>
        <taxon>Oesophagostomum</taxon>
    </lineage>
</organism>
<dbReference type="SMART" id="SM00198">
    <property type="entry name" value="SCP"/>
    <property type="match status" value="1"/>
</dbReference>
<name>A0A0B1SY74_OESDE</name>
<evidence type="ECO:0000259" key="1">
    <source>
        <dbReference type="SMART" id="SM00198"/>
    </source>
</evidence>
<dbReference type="InterPro" id="IPR035940">
    <property type="entry name" value="CAP_sf"/>
</dbReference>
<dbReference type="SUPFAM" id="SSF55797">
    <property type="entry name" value="PR-1-like"/>
    <property type="match status" value="1"/>
</dbReference>
<evidence type="ECO:0000313" key="2">
    <source>
        <dbReference type="EMBL" id="KHJ90228.1"/>
    </source>
</evidence>
<evidence type="ECO:0000313" key="3">
    <source>
        <dbReference type="Proteomes" id="UP000053660"/>
    </source>
</evidence>
<dbReference type="CDD" id="cd05380">
    <property type="entry name" value="CAP_euk"/>
    <property type="match status" value="1"/>
</dbReference>
<keyword evidence="3" id="KW-1185">Reference proteome</keyword>
<protein>
    <submittedName>
        <fullName evidence="2">SCP-like protein</fullName>
    </submittedName>
</protein>
<dbReference type="InterPro" id="IPR014044">
    <property type="entry name" value="CAP_dom"/>
</dbReference>
<gene>
    <name evidence="2" type="ORF">OESDEN_09930</name>
</gene>
<dbReference type="AlphaFoldDB" id="A0A0B1SY74"/>
<dbReference type="Pfam" id="PF00188">
    <property type="entry name" value="CAP"/>
    <property type="match status" value="1"/>
</dbReference>
<reference evidence="2 3" key="1">
    <citation type="submission" date="2014-03" db="EMBL/GenBank/DDBJ databases">
        <title>Draft genome of the hookworm Oesophagostomum dentatum.</title>
        <authorList>
            <person name="Mitreva M."/>
        </authorList>
    </citation>
    <scope>NUCLEOTIDE SEQUENCE [LARGE SCALE GENOMIC DNA]</scope>
    <source>
        <strain evidence="2 3">OD-Hann</strain>
    </source>
</reference>
<dbReference type="Proteomes" id="UP000053660">
    <property type="component" value="Unassembled WGS sequence"/>
</dbReference>
<dbReference type="EMBL" id="KN553244">
    <property type="protein sequence ID" value="KHJ90228.1"/>
    <property type="molecule type" value="Genomic_DNA"/>
</dbReference>
<accession>A0A0B1SY74</accession>
<proteinExistence type="predicted"/>
<dbReference type="OrthoDB" id="414826at2759"/>
<sequence>MNDTIRLAFLVKHNSLRSVLALGAAPNGNTGKYTRPATNMSTLVYDCDLEEAAYERAKLCESYTPESPDTLKENSFNYTHRARTFEQAAKLSTQSWWAELKNSEGLEQIQNIFYTHLGLNRFAKIGSDLTTKVGCGIYNCTSIVNIVCRYETTLANAKKLYAAGPNCNKCKATCANGLCPAVATGDL</sequence>
<dbReference type="Gene3D" id="3.40.33.10">
    <property type="entry name" value="CAP"/>
    <property type="match status" value="1"/>
</dbReference>
<feature type="domain" description="SCP" evidence="1">
    <location>
        <begin position="4"/>
        <end position="152"/>
    </location>
</feature>